<dbReference type="SUPFAM" id="SSF160113">
    <property type="entry name" value="YegP-like"/>
    <property type="match status" value="1"/>
</dbReference>
<accession>A0A2T5HDR9</accession>
<organism evidence="2 3">
    <name type="scientific">Celeribacter persicus</name>
    <dbReference type="NCBI Taxonomy" id="1651082"/>
    <lineage>
        <taxon>Bacteria</taxon>
        <taxon>Pseudomonadati</taxon>
        <taxon>Pseudomonadota</taxon>
        <taxon>Alphaproteobacteria</taxon>
        <taxon>Rhodobacterales</taxon>
        <taxon>Roseobacteraceae</taxon>
        <taxon>Celeribacter</taxon>
    </lineage>
</organism>
<proteinExistence type="predicted"/>
<protein>
    <submittedName>
        <fullName evidence="2">Uncharacterized protein YegP (UPF0339 family)</fullName>
    </submittedName>
</protein>
<gene>
    <name evidence="2" type="ORF">C8N42_11155</name>
</gene>
<dbReference type="Pfam" id="PF07411">
    <property type="entry name" value="DUF1508"/>
    <property type="match status" value="1"/>
</dbReference>
<feature type="domain" description="DUF1508" evidence="1">
    <location>
        <begin position="11"/>
        <end position="55"/>
    </location>
</feature>
<dbReference type="Gene3D" id="3.30.160.160">
    <property type="entry name" value="YegP-like"/>
    <property type="match status" value="1"/>
</dbReference>
<dbReference type="EMBL" id="QAOH01000011">
    <property type="protein sequence ID" value="PTQ69706.1"/>
    <property type="molecule type" value="Genomic_DNA"/>
</dbReference>
<dbReference type="AlphaFoldDB" id="A0A2T5HDR9"/>
<comment type="caution">
    <text evidence="2">The sequence shown here is derived from an EMBL/GenBank/DDBJ whole genome shotgun (WGS) entry which is preliminary data.</text>
</comment>
<dbReference type="InterPro" id="IPR010879">
    <property type="entry name" value="DUF1508"/>
</dbReference>
<evidence type="ECO:0000313" key="3">
    <source>
        <dbReference type="Proteomes" id="UP000244077"/>
    </source>
</evidence>
<dbReference type="InterPro" id="IPR036913">
    <property type="entry name" value="YegP-like_sf"/>
</dbReference>
<reference evidence="2 3" key="1">
    <citation type="submission" date="2018-04" db="EMBL/GenBank/DDBJ databases">
        <title>Genomic Encyclopedia of Archaeal and Bacterial Type Strains, Phase II (KMG-II): from individual species to whole genera.</title>
        <authorList>
            <person name="Goeker M."/>
        </authorList>
    </citation>
    <scope>NUCLEOTIDE SEQUENCE [LARGE SCALE GENOMIC DNA]</scope>
    <source>
        <strain evidence="2 3">DSM 100434</strain>
    </source>
</reference>
<evidence type="ECO:0000313" key="2">
    <source>
        <dbReference type="EMBL" id="PTQ69706.1"/>
    </source>
</evidence>
<dbReference type="Proteomes" id="UP000244077">
    <property type="component" value="Unassembled WGS sequence"/>
</dbReference>
<dbReference type="OrthoDB" id="9802792at2"/>
<evidence type="ECO:0000259" key="1">
    <source>
        <dbReference type="Pfam" id="PF07411"/>
    </source>
</evidence>
<keyword evidence="3" id="KW-1185">Reference proteome</keyword>
<name>A0A2T5HDR9_9RHOB</name>
<sequence length="59" mass="6868">MYFVLYKDRVGFWRWTLKASNHEAIAVSSESYVRKADAEYGIQLTKSAYNAPVYERESA</sequence>
<dbReference type="RefSeq" id="WP_107817209.1">
    <property type="nucleotide sequence ID" value="NZ_QAOH01000011.1"/>
</dbReference>